<sequence>MTLLLAKPKKTLEDLPSKQQGNLKTWRQVPAIGDRETCLQVMHLFEQHPEVPCMVVCHENGQPKSLIMRDSFHRLMSGRFAREIFDQRPAAGAADKHPMIVDALQSWSHILNQALERPESDFYDCIVVIGEDQLLGVLTVRDLLQHASEIQKQTESRREEMITDSKRHTMSIETSLGEVKYAAGMTREKSEDMQKWSVSGRENLEQVQAACRNLMNEMEKHAAFARQLLTHTDGISGITDQISELANQSSLLALNASIEAAHAGEHGRGFQVVAGEVQSMARQTRELSGRIASMLAQISHLVTDTAKAAVSSLQEINNCETLISAGSSSFVQMERASVEVREAGSEVYELTEKATAVIHRIQNELSSIQRAAKADIPT</sequence>
<dbReference type="PANTHER" id="PTHR32089:SF41">
    <property type="entry name" value="METHYL-ACCEPTING CHEMOTAXIS PROTEIN"/>
    <property type="match status" value="1"/>
</dbReference>
<name>A0A848M5H7_PAELE</name>
<comment type="caution">
    <text evidence="4">The sequence shown here is derived from an EMBL/GenBank/DDBJ whole genome shotgun (WGS) entry which is preliminary data.</text>
</comment>
<dbReference type="RefSeq" id="WP_169504257.1">
    <property type="nucleotide sequence ID" value="NZ_JABBPN010000004.1"/>
</dbReference>
<dbReference type="GO" id="GO:0007165">
    <property type="term" value="P:signal transduction"/>
    <property type="evidence" value="ECO:0007669"/>
    <property type="project" value="UniProtKB-KW"/>
</dbReference>
<dbReference type="PROSITE" id="PS50111">
    <property type="entry name" value="CHEMOTAXIS_TRANSDUC_2"/>
    <property type="match status" value="1"/>
</dbReference>
<dbReference type="SMART" id="SM00283">
    <property type="entry name" value="MA"/>
    <property type="match status" value="1"/>
</dbReference>
<dbReference type="InterPro" id="IPR000644">
    <property type="entry name" value="CBS_dom"/>
</dbReference>
<proteinExistence type="predicted"/>
<organism evidence="4 5">
    <name type="scientific">Paenibacillus lemnae</name>
    <dbReference type="NCBI Taxonomy" id="1330551"/>
    <lineage>
        <taxon>Bacteria</taxon>
        <taxon>Bacillati</taxon>
        <taxon>Bacillota</taxon>
        <taxon>Bacilli</taxon>
        <taxon>Bacillales</taxon>
        <taxon>Paenibacillaceae</taxon>
        <taxon>Paenibacillus</taxon>
    </lineage>
</organism>
<dbReference type="EMBL" id="JABBPN010000004">
    <property type="protein sequence ID" value="NMO95480.1"/>
    <property type="molecule type" value="Genomic_DNA"/>
</dbReference>
<dbReference type="GO" id="GO:0016020">
    <property type="term" value="C:membrane"/>
    <property type="evidence" value="ECO:0007669"/>
    <property type="project" value="InterPro"/>
</dbReference>
<dbReference type="PANTHER" id="PTHR32089">
    <property type="entry name" value="METHYL-ACCEPTING CHEMOTAXIS PROTEIN MCPB"/>
    <property type="match status" value="1"/>
</dbReference>
<dbReference type="Proteomes" id="UP000565468">
    <property type="component" value="Unassembled WGS sequence"/>
</dbReference>
<protein>
    <submittedName>
        <fullName evidence="4">Chemotaxis protein</fullName>
    </submittedName>
</protein>
<dbReference type="AlphaFoldDB" id="A0A848M5H7"/>
<gene>
    <name evidence="4" type="ORF">HII30_06735</name>
</gene>
<dbReference type="SUPFAM" id="SSF58104">
    <property type="entry name" value="Methyl-accepting chemotaxis protein (MCP) signaling domain"/>
    <property type="match status" value="1"/>
</dbReference>
<feature type="domain" description="Methyl-accepting transducer" evidence="3">
    <location>
        <begin position="171"/>
        <end position="369"/>
    </location>
</feature>
<reference evidence="4 5" key="1">
    <citation type="submission" date="2020-04" db="EMBL/GenBank/DDBJ databases">
        <title>Paenibacillus algicola sp. nov., a novel marine bacterium producing alginate lyase.</title>
        <authorList>
            <person name="Huang H."/>
        </authorList>
    </citation>
    <scope>NUCLEOTIDE SEQUENCE [LARGE SCALE GENOMIC DNA]</scope>
    <source>
        <strain evidence="4 5">L7-75</strain>
    </source>
</reference>
<evidence type="ECO:0000259" key="3">
    <source>
        <dbReference type="PROSITE" id="PS50111"/>
    </source>
</evidence>
<dbReference type="Pfam" id="PF00571">
    <property type="entry name" value="CBS"/>
    <property type="match status" value="1"/>
</dbReference>
<dbReference type="Gene3D" id="1.10.287.950">
    <property type="entry name" value="Methyl-accepting chemotaxis protein"/>
    <property type="match status" value="1"/>
</dbReference>
<evidence type="ECO:0000256" key="1">
    <source>
        <dbReference type="ARBA" id="ARBA00023224"/>
    </source>
</evidence>
<evidence type="ECO:0000313" key="5">
    <source>
        <dbReference type="Proteomes" id="UP000565468"/>
    </source>
</evidence>
<dbReference type="SUPFAM" id="SSF54631">
    <property type="entry name" value="CBS-domain pair"/>
    <property type="match status" value="1"/>
</dbReference>
<dbReference type="Pfam" id="PF00015">
    <property type="entry name" value="MCPsignal"/>
    <property type="match status" value="1"/>
</dbReference>
<evidence type="ECO:0000313" key="4">
    <source>
        <dbReference type="EMBL" id="NMO95480.1"/>
    </source>
</evidence>
<keyword evidence="1 2" id="KW-0807">Transducer</keyword>
<keyword evidence="5" id="KW-1185">Reference proteome</keyword>
<dbReference type="InterPro" id="IPR004089">
    <property type="entry name" value="MCPsignal_dom"/>
</dbReference>
<evidence type="ECO:0000256" key="2">
    <source>
        <dbReference type="PROSITE-ProRule" id="PRU00284"/>
    </source>
</evidence>
<accession>A0A848M5H7</accession>
<dbReference type="InterPro" id="IPR046342">
    <property type="entry name" value="CBS_dom_sf"/>
</dbReference>